<keyword evidence="3" id="KW-0472">Membrane</keyword>
<dbReference type="EMBL" id="LSRX01001021">
    <property type="protein sequence ID" value="OLP84747.1"/>
    <property type="molecule type" value="Genomic_DNA"/>
</dbReference>
<reference evidence="4 5" key="1">
    <citation type="submission" date="2016-02" db="EMBL/GenBank/DDBJ databases">
        <title>Genome analysis of coral dinoflagellate symbionts highlights evolutionary adaptations to a symbiotic lifestyle.</title>
        <authorList>
            <person name="Aranda M."/>
            <person name="Li Y."/>
            <person name="Liew Y.J."/>
            <person name="Baumgarten S."/>
            <person name="Simakov O."/>
            <person name="Wilson M."/>
            <person name="Piel J."/>
            <person name="Ashoor H."/>
            <person name="Bougouffa S."/>
            <person name="Bajic V.B."/>
            <person name="Ryu T."/>
            <person name="Ravasi T."/>
            <person name="Bayer T."/>
            <person name="Micklem G."/>
            <person name="Kim H."/>
            <person name="Bhak J."/>
            <person name="Lajeunesse T.C."/>
            <person name="Voolstra C.R."/>
        </authorList>
    </citation>
    <scope>NUCLEOTIDE SEQUENCE [LARGE SCALE GENOMIC DNA]</scope>
    <source>
        <strain evidence="4 5">CCMP2467</strain>
    </source>
</reference>
<dbReference type="OrthoDB" id="10635657at2759"/>
<organism evidence="4 5">
    <name type="scientific">Symbiodinium microadriaticum</name>
    <name type="common">Dinoflagellate</name>
    <name type="synonym">Zooxanthella microadriatica</name>
    <dbReference type="NCBI Taxonomy" id="2951"/>
    <lineage>
        <taxon>Eukaryota</taxon>
        <taxon>Sar</taxon>
        <taxon>Alveolata</taxon>
        <taxon>Dinophyceae</taxon>
        <taxon>Suessiales</taxon>
        <taxon>Symbiodiniaceae</taxon>
        <taxon>Symbiodinium</taxon>
    </lineage>
</organism>
<feature type="region of interest" description="Disordered" evidence="2">
    <location>
        <begin position="180"/>
        <end position="223"/>
    </location>
</feature>
<sequence length="498" mass="54087">MRRLQGCSSPEEGRETCAEMIAAFHQDQQQSSQRLLPARVPAHYAAAPMNSAVPAAAGYGPNAEFTARLQALQGANRVIVRALRILSARVREEGNRRRESEETVAQLKAELEAREEQLRASERAKALLQSRVAVLLQGQDAAGMPEASFSTPPSRRPFAASAAAAALLCLGFKKDKAAGAGNRGQDFRGGRLFASPAKPIGPPRPASLRRPARSAWSGSGGEIDDVLRSGKAVAEAKALSPEAAVEALLRTAGPGAGSPPPEVVGAALKAMGVAATAENVERALRATPTSEQVAAAQQTAGTPAKRLTEQEEQEEEEEEEQKPRHRRQHRVMITVTIMIHMDMMTLMLMMIVIIVISAITLKLYTITASAGLPPDFFDAPLPGGSPRALSEEVAPEKPQQEKALVEVELFKGWITEMFHEMLVAMWLAPWMFVSFGDFVFLLGQEDEVAVADQQHRDITNFRNRMLQGDKDIITELLEERYGYVVAMVTLMGVAIVVW</sequence>
<protein>
    <submittedName>
        <fullName evidence="4">Uncharacterized protein</fullName>
    </submittedName>
</protein>
<feature type="transmembrane region" description="Helical" evidence="3">
    <location>
        <begin position="331"/>
        <end position="359"/>
    </location>
</feature>
<evidence type="ECO:0000256" key="1">
    <source>
        <dbReference type="SAM" id="Coils"/>
    </source>
</evidence>
<keyword evidence="3" id="KW-1133">Transmembrane helix</keyword>
<dbReference type="Proteomes" id="UP000186817">
    <property type="component" value="Unassembled WGS sequence"/>
</dbReference>
<feature type="transmembrane region" description="Helical" evidence="3">
    <location>
        <begin position="423"/>
        <end position="443"/>
    </location>
</feature>
<dbReference type="AlphaFoldDB" id="A0A1Q9CPF2"/>
<evidence type="ECO:0000256" key="2">
    <source>
        <dbReference type="SAM" id="MobiDB-lite"/>
    </source>
</evidence>
<feature type="compositionally biased region" description="Polar residues" evidence="2">
    <location>
        <begin position="287"/>
        <end position="301"/>
    </location>
</feature>
<feature type="coiled-coil region" evidence="1">
    <location>
        <begin position="90"/>
        <end position="131"/>
    </location>
</feature>
<feature type="compositionally biased region" description="Low complexity" evidence="2">
    <location>
        <begin position="206"/>
        <end position="217"/>
    </location>
</feature>
<evidence type="ECO:0000256" key="3">
    <source>
        <dbReference type="SAM" id="Phobius"/>
    </source>
</evidence>
<evidence type="ECO:0000313" key="5">
    <source>
        <dbReference type="Proteomes" id="UP000186817"/>
    </source>
</evidence>
<feature type="region of interest" description="Disordered" evidence="2">
    <location>
        <begin position="287"/>
        <end position="327"/>
    </location>
</feature>
<name>A0A1Q9CPF2_SYMMI</name>
<keyword evidence="1" id="KW-0175">Coiled coil</keyword>
<comment type="caution">
    <text evidence="4">The sequence shown here is derived from an EMBL/GenBank/DDBJ whole genome shotgun (WGS) entry which is preliminary data.</text>
</comment>
<accession>A0A1Q9CPF2</accession>
<proteinExistence type="predicted"/>
<keyword evidence="5" id="KW-1185">Reference proteome</keyword>
<gene>
    <name evidence="4" type="ORF">AK812_SmicGene34345</name>
</gene>
<feature type="compositionally biased region" description="Acidic residues" evidence="2">
    <location>
        <begin position="310"/>
        <end position="320"/>
    </location>
</feature>
<evidence type="ECO:0000313" key="4">
    <source>
        <dbReference type="EMBL" id="OLP84747.1"/>
    </source>
</evidence>
<keyword evidence="3" id="KW-0812">Transmembrane</keyword>
<feature type="transmembrane region" description="Helical" evidence="3">
    <location>
        <begin position="480"/>
        <end position="497"/>
    </location>
</feature>